<protein>
    <submittedName>
        <fullName evidence="1">Uncharacterized protein</fullName>
    </submittedName>
</protein>
<evidence type="ECO:0000313" key="1">
    <source>
        <dbReference type="EMBL" id="SSC12426.1"/>
    </source>
</evidence>
<dbReference type="KEGG" id="minf:MESINF_0977"/>
<keyword evidence="2" id="KW-1185">Reference proteome</keyword>
<reference evidence="1 2" key="1">
    <citation type="submission" date="2017-01" db="EMBL/GenBank/DDBJ databases">
        <authorList>
            <person name="Erauso G."/>
        </authorList>
    </citation>
    <scope>NUCLEOTIDE SEQUENCE [LARGE SCALE GENOMIC DNA]</scope>
    <source>
        <strain evidence="1">MESINF1</strain>
    </source>
</reference>
<dbReference type="AlphaFoldDB" id="A0A7Z7LE63"/>
<sequence length="47" mass="5033">MGGAGQKTTSSSSILIGFDDSIFLTLYGNPGMKGRTSGSYLFFFNFI</sequence>
<proteinExistence type="predicted"/>
<dbReference type="Proteomes" id="UP000250796">
    <property type="component" value="Chromosome MESINF"/>
</dbReference>
<dbReference type="EMBL" id="LS974202">
    <property type="protein sequence ID" value="SSC12426.1"/>
    <property type="molecule type" value="Genomic_DNA"/>
</dbReference>
<name>A0A7Z7LE63_9BACT</name>
<evidence type="ECO:0000313" key="2">
    <source>
        <dbReference type="Proteomes" id="UP000250796"/>
    </source>
</evidence>
<organism evidence="1 2">
    <name type="scientific">Mesotoga infera</name>
    <dbReference type="NCBI Taxonomy" id="1236046"/>
    <lineage>
        <taxon>Bacteria</taxon>
        <taxon>Thermotogati</taxon>
        <taxon>Thermotogota</taxon>
        <taxon>Thermotogae</taxon>
        <taxon>Kosmotogales</taxon>
        <taxon>Kosmotogaceae</taxon>
        <taxon>Mesotoga</taxon>
    </lineage>
</organism>
<gene>
    <name evidence="1" type="ORF">MESINF_0977</name>
</gene>
<accession>A0A7Z7LE63</accession>